<gene>
    <name evidence="1" type="ORF">SAMN05421877_11250</name>
</gene>
<protein>
    <submittedName>
        <fullName evidence="1">Uncharacterized protein</fullName>
    </submittedName>
</protein>
<dbReference type="EMBL" id="FNUT01000012">
    <property type="protein sequence ID" value="SEG65536.1"/>
    <property type="molecule type" value="Genomic_DNA"/>
</dbReference>
<dbReference type="Proteomes" id="UP000236731">
    <property type="component" value="Unassembled WGS sequence"/>
</dbReference>
<reference evidence="2" key="1">
    <citation type="submission" date="2016-10" db="EMBL/GenBank/DDBJ databases">
        <authorList>
            <person name="Varghese N."/>
            <person name="Submissions S."/>
        </authorList>
    </citation>
    <scope>NUCLEOTIDE SEQUENCE [LARGE SCALE GENOMIC DNA]</scope>
    <source>
        <strain evidence="2">DSM 22361</strain>
    </source>
</reference>
<proteinExistence type="predicted"/>
<evidence type="ECO:0000313" key="1">
    <source>
        <dbReference type="EMBL" id="SEG65536.1"/>
    </source>
</evidence>
<organism evidence="1 2">
    <name type="scientific">Sphingobacterium lactis</name>
    <dbReference type="NCBI Taxonomy" id="797291"/>
    <lineage>
        <taxon>Bacteria</taxon>
        <taxon>Pseudomonadati</taxon>
        <taxon>Bacteroidota</taxon>
        <taxon>Sphingobacteriia</taxon>
        <taxon>Sphingobacteriales</taxon>
        <taxon>Sphingobacteriaceae</taxon>
        <taxon>Sphingobacterium</taxon>
    </lineage>
</organism>
<sequence length="297" mass="34840">MVFAMFVGCVKDPEYSNELLNRTESVIELQSGIADREIAMESEDWALTYVRFVGNRGDIYANDYKPLALDSVGMVKAGNWLSVEKKKDKDAVLLLSLDENFSEEPRRLRLGVRDGQSMREILVTQRRGSGYVLKEKIITEEEATTFEHNDILRRRTLANANDHPINIGYYIRDLLRDTRFTSEFELKDPAHFGWFPEPDSMIRMLPVTYEGKVIWDEPVKFQSRITYFPYQQDNPTVVMREIPANSELIMQSQVRMRYRICNFTFVVQHVDTKFETRIQGVWKQRIPLTYTINEWVN</sequence>
<accession>A0A1H6BZH4</accession>
<keyword evidence="2" id="KW-1185">Reference proteome</keyword>
<dbReference type="AlphaFoldDB" id="A0A1H6BZH4"/>
<name>A0A1H6BZH4_9SPHI</name>
<evidence type="ECO:0000313" key="2">
    <source>
        <dbReference type="Proteomes" id="UP000236731"/>
    </source>
</evidence>